<feature type="region of interest" description="Disordered" evidence="1">
    <location>
        <begin position="53"/>
        <end position="101"/>
    </location>
</feature>
<reference evidence="3" key="1">
    <citation type="submission" date="2023-01" db="EMBL/GenBank/DDBJ databases">
        <title>Genome assembly of the deep-sea coral Lophelia pertusa.</title>
        <authorList>
            <person name="Herrera S."/>
            <person name="Cordes E."/>
        </authorList>
    </citation>
    <scope>NUCLEOTIDE SEQUENCE</scope>
    <source>
        <strain evidence="3">USNM1676648</strain>
        <tissue evidence="3">Polyp</tissue>
    </source>
</reference>
<proteinExistence type="predicted"/>
<evidence type="ECO:0000256" key="1">
    <source>
        <dbReference type="SAM" id="MobiDB-lite"/>
    </source>
</evidence>
<sequence>MEEILLYVVCGCCALLCVLVVYLCVIVRRIRRDLQDLSRNGNLIYTEPIDNRRDKTNKEDYNRKRESSSATRYVIEPGKGKPSNRHSSVHQDPGESVTYLTRPGEVTPATARASQRAPQIAGPSVQVHIPLVEFVNEGFVQDSAHNPRDSNSDSSSECDHQPIYSNDEAIQDQENNNPIDEPLYQNRGELSILNNPERPRLQTMDIKDI</sequence>
<comment type="caution">
    <text evidence="3">The sequence shown here is derived from an EMBL/GenBank/DDBJ whole genome shotgun (WGS) entry which is preliminary data.</text>
</comment>
<evidence type="ECO:0000313" key="4">
    <source>
        <dbReference type="Proteomes" id="UP001163046"/>
    </source>
</evidence>
<feature type="transmembrane region" description="Helical" evidence="2">
    <location>
        <begin position="6"/>
        <end position="27"/>
    </location>
</feature>
<keyword evidence="2" id="KW-1133">Transmembrane helix</keyword>
<dbReference type="AlphaFoldDB" id="A0A9X0A555"/>
<name>A0A9X0A555_9CNID</name>
<dbReference type="Proteomes" id="UP001163046">
    <property type="component" value="Unassembled WGS sequence"/>
</dbReference>
<organism evidence="3 4">
    <name type="scientific">Desmophyllum pertusum</name>
    <dbReference type="NCBI Taxonomy" id="174260"/>
    <lineage>
        <taxon>Eukaryota</taxon>
        <taxon>Metazoa</taxon>
        <taxon>Cnidaria</taxon>
        <taxon>Anthozoa</taxon>
        <taxon>Hexacorallia</taxon>
        <taxon>Scleractinia</taxon>
        <taxon>Caryophylliina</taxon>
        <taxon>Caryophylliidae</taxon>
        <taxon>Desmophyllum</taxon>
    </lineage>
</organism>
<evidence type="ECO:0000313" key="3">
    <source>
        <dbReference type="EMBL" id="KAJ7393592.1"/>
    </source>
</evidence>
<keyword evidence="2" id="KW-0812">Transmembrane</keyword>
<gene>
    <name evidence="3" type="ORF">OS493_006577</name>
</gene>
<keyword evidence="4" id="KW-1185">Reference proteome</keyword>
<accession>A0A9X0A555</accession>
<evidence type="ECO:0000256" key="2">
    <source>
        <dbReference type="SAM" id="Phobius"/>
    </source>
</evidence>
<keyword evidence="2" id="KW-0472">Membrane</keyword>
<feature type="compositionally biased region" description="Basic and acidic residues" evidence="1">
    <location>
        <begin position="53"/>
        <end position="67"/>
    </location>
</feature>
<dbReference type="OrthoDB" id="5985642at2759"/>
<protein>
    <submittedName>
        <fullName evidence="3">Uncharacterized protein</fullName>
    </submittedName>
</protein>
<feature type="region of interest" description="Disordered" evidence="1">
    <location>
        <begin position="142"/>
        <end position="162"/>
    </location>
</feature>
<dbReference type="EMBL" id="MU825398">
    <property type="protein sequence ID" value="KAJ7393592.1"/>
    <property type="molecule type" value="Genomic_DNA"/>
</dbReference>